<gene>
    <name evidence="2" type="ORF">C3747_5g575</name>
</gene>
<dbReference type="Pfam" id="PF07999">
    <property type="entry name" value="RHSP"/>
    <property type="match status" value="1"/>
</dbReference>
<evidence type="ECO:0000313" key="3">
    <source>
        <dbReference type="Proteomes" id="UP000246078"/>
    </source>
</evidence>
<evidence type="ECO:0000259" key="1">
    <source>
        <dbReference type="Pfam" id="PF07999"/>
    </source>
</evidence>
<evidence type="ECO:0000313" key="2">
    <source>
        <dbReference type="EMBL" id="PWV20740.1"/>
    </source>
</evidence>
<dbReference type="VEuPathDB" id="TriTrypDB:C3747_5g575"/>
<sequence>MIAVSFPKVANYDEWAKQLQAARVIVNCPDEVDVRAMCAWMRRDETPDKQAEYWKKVKKHMYLSGPIPRHVFDEEAFTERCGAVRFALQSINEITVKEHFSRGGESPWCSEDPSHKPVEAVREIYAGGVILFNAPMSDCLEERTLERFPSVAE</sequence>
<dbReference type="AlphaFoldDB" id="A0A2V2XJP7"/>
<dbReference type="EMBL" id="PRFC01000005">
    <property type="protein sequence ID" value="PWV20740.1"/>
    <property type="molecule type" value="Genomic_DNA"/>
</dbReference>
<dbReference type="Proteomes" id="UP000246078">
    <property type="component" value="Unassembled WGS sequence"/>
</dbReference>
<comment type="caution">
    <text evidence="2">The sequence shown here is derived from an EMBL/GenBank/DDBJ whole genome shotgun (WGS) entry which is preliminary data.</text>
</comment>
<accession>A0A2V2XJP7</accession>
<feature type="domain" description="Retrotransposon hot spot protein,C-terminal" evidence="1">
    <location>
        <begin position="1"/>
        <end position="147"/>
    </location>
</feature>
<dbReference type="InterPro" id="IPR046836">
    <property type="entry name" value="RHS_C"/>
</dbReference>
<proteinExistence type="predicted"/>
<reference evidence="2 3" key="1">
    <citation type="journal article" date="2018" name="Microb. Genom.">
        <title>Expanding an expanded genome: long-read sequencing of Trypanosoma cruzi.</title>
        <authorList>
            <person name="Berna L."/>
            <person name="Rodriguez M."/>
            <person name="Chiribao M.L."/>
            <person name="Parodi-Talice A."/>
            <person name="Pita S."/>
            <person name="Rijo G."/>
            <person name="Alvarez-Valin F."/>
            <person name="Robello C."/>
        </authorList>
    </citation>
    <scope>NUCLEOTIDE SEQUENCE [LARGE SCALE GENOMIC DNA]</scope>
    <source>
        <strain evidence="2 3">TCC</strain>
    </source>
</reference>
<name>A0A2V2XJP7_TRYCR</name>
<dbReference type="VEuPathDB" id="TriTrypDB:TcG_09846"/>
<dbReference type="VEuPathDB" id="TriTrypDB:TcCL_NonESM11596"/>
<protein>
    <submittedName>
        <fullName evidence="2">Putative retrotransposon hot spot protein (RHS)</fullName>
    </submittedName>
</protein>
<organism evidence="2 3">
    <name type="scientific">Trypanosoma cruzi</name>
    <dbReference type="NCBI Taxonomy" id="5693"/>
    <lineage>
        <taxon>Eukaryota</taxon>
        <taxon>Discoba</taxon>
        <taxon>Euglenozoa</taxon>
        <taxon>Kinetoplastea</taxon>
        <taxon>Metakinetoplastina</taxon>
        <taxon>Trypanosomatida</taxon>
        <taxon>Trypanosomatidae</taxon>
        <taxon>Trypanosoma</taxon>
        <taxon>Schizotrypanum</taxon>
    </lineage>
</organism>